<accession>A0A5F2EQF3</accession>
<dbReference type="Proteomes" id="UP000244384">
    <property type="component" value="Chromosome"/>
</dbReference>
<dbReference type="OrthoDB" id="5191064at2"/>
<sequence>MLDLWLKVAVAVSIVLFMLCRRSGRGVLGYLAAFLVLIGLGPVINHLVGQPIYVGVVDAYIPAAVNGYLLAVVGLLLADVSFRAPEVPATDGEAREERWADRYGLPVGILLGLAAAYAAAIVVTRAGALLQADKLTAIGLAGPFHYPYLLLQICLAATYLLVRSRPALHRLFWANMAVYAVYCLLTDERDFLLVFVGIAIQSQNRRVQARVLKSVLIGAAAAAAGAALFTLRGGAAGSSPLTTILGQGSLLFVDTRVLSFVPIYQPYAHGATYLDSAASALTLGAWAPGKGLSQWLVDTYAPDSDSGYGFSMIGELVYNFGQWAILPTFFVLGWIINAAVSRSHRSAFAAYLSTFSVVFVPYMLRSDSRGLFSGLVYALLLFGVLTVVTLKRSGTHEAARRG</sequence>
<reference evidence="2" key="1">
    <citation type="submission" date="2018-01" db="EMBL/GenBank/DDBJ databases">
        <authorList>
            <person name="Li J."/>
        </authorList>
    </citation>
    <scope>NUCLEOTIDE SEQUENCE [LARGE SCALE GENOMIC DNA]</scope>
    <source>
        <strain evidence="2">592</strain>
    </source>
</reference>
<dbReference type="AlphaFoldDB" id="A0A2S0WIN4"/>
<dbReference type="InterPro" id="IPR029468">
    <property type="entry name" value="O-ag_pol_Wzy"/>
</dbReference>
<dbReference type="Pfam" id="PF14296">
    <property type="entry name" value="O-ag_pol_Wzy"/>
    <property type="match status" value="1"/>
</dbReference>
<dbReference type="EMBL" id="CP026952">
    <property type="protein sequence ID" value="AWB91195.1"/>
    <property type="molecule type" value="Genomic_DNA"/>
</dbReference>
<evidence type="ECO:0000313" key="1">
    <source>
        <dbReference type="EMBL" id="AWB91195.1"/>
    </source>
</evidence>
<proteinExistence type="predicted"/>
<accession>A0A2S0WIN4</accession>
<dbReference type="RefSeq" id="WP_108576841.1">
    <property type="nucleotide sequence ID" value="NZ_CP026952.1"/>
</dbReference>
<protein>
    <submittedName>
        <fullName evidence="1">Uncharacterized protein</fullName>
    </submittedName>
</protein>
<dbReference type="KEGG" id="aez:C3E78_02575"/>
<name>A0A2S0WIN4_9ACTN</name>
<organism evidence="1 2">
    <name type="scientific">Aeromicrobium chenweiae</name>
    <dbReference type="NCBI Taxonomy" id="2079793"/>
    <lineage>
        <taxon>Bacteria</taxon>
        <taxon>Bacillati</taxon>
        <taxon>Actinomycetota</taxon>
        <taxon>Actinomycetes</taxon>
        <taxon>Propionibacteriales</taxon>
        <taxon>Nocardioidaceae</taxon>
        <taxon>Aeromicrobium</taxon>
    </lineage>
</organism>
<evidence type="ECO:0000313" key="2">
    <source>
        <dbReference type="Proteomes" id="UP000244384"/>
    </source>
</evidence>
<gene>
    <name evidence="1" type="ORF">C3E78_02575</name>
</gene>
<keyword evidence="2" id="KW-1185">Reference proteome</keyword>